<organism evidence="2 3">
    <name type="scientific">Lasallia pustulata</name>
    <dbReference type="NCBI Taxonomy" id="136370"/>
    <lineage>
        <taxon>Eukaryota</taxon>
        <taxon>Fungi</taxon>
        <taxon>Dikarya</taxon>
        <taxon>Ascomycota</taxon>
        <taxon>Pezizomycotina</taxon>
        <taxon>Lecanoromycetes</taxon>
        <taxon>OSLEUM clade</taxon>
        <taxon>Umbilicariomycetidae</taxon>
        <taxon>Umbilicariales</taxon>
        <taxon>Umbilicariaceae</taxon>
        <taxon>Lasallia</taxon>
    </lineage>
</organism>
<dbReference type="AlphaFoldDB" id="A0A5M8PSP9"/>
<name>A0A5M8PSP9_9LECA</name>
<sequence>MPTLRILPPQNLVPACNVGSLRQLRWLPQGRQRSYGSGPRRANDAPKQTSGSQLSLYDELFPEKALTSLKTDRRPDDGMRHVPRLQLPDLEEATPSPPSEGISNVKSQWGERAKRLDALREKDMTVLVFRRASKSLEETDFRRMVPKGQHIEDWRGPGDILKVIPGRDPHTLQPLEHYFLLFPNPASARAYQDHAGRIHRMAKRHTPTSITSPLPPTRGMLISGEDVYTLLQGYTLCPPSQTLSLRTLLSPYTHSVKRLLDRGGYDGVVQPHDKTGKAVLLWVEGYQPSTHALKDAIARDGSDRGMSWRVKDGEGSIEKLNPPPAAVEEPEDLDSVADLELRPRKHAAFARWIITFDDEAEARRFARCWHRRPYPMPSDRIVFGEPPPLVHTEFLW</sequence>
<feature type="compositionally biased region" description="Polar residues" evidence="1">
    <location>
        <begin position="46"/>
        <end position="55"/>
    </location>
</feature>
<protein>
    <submittedName>
        <fullName evidence="2">Uncharacterized protein</fullName>
    </submittedName>
</protein>
<proteinExistence type="predicted"/>
<dbReference type="EMBL" id="VXIT01000005">
    <property type="protein sequence ID" value="KAA6412598.1"/>
    <property type="molecule type" value="Genomic_DNA"/>
</dbReference>
<reference evidence="2 3" key="1">
    <citation type="submission" date="2019-09" db="EMBL/GenBank/DDBJ databases">
        <title>The hologenome of the rock-dwelling lichen Lasallia pustulata.</title>
        <authorList>
            <person name="Greshake Tzovaras B."/>
            <person name="Segers F."/>
            <person name="Bicker A."/>
            <person name="Dal Grande F."/>
            <person name="Otte J."/>
            <person name="Hankeln T."/>
            <person name="Schmitt I."/>
            <person name="Ebersberger I."/>
        </authorList>
    </citation>
    <scope>NUCLEOTIDE SEQUENCE [LARGE SCALE GENOMIC DNA]</scope>
    <source>
        <strain evidence="2">A1-1</strain>
    </source>
</reference>
<feature type="compositionally biased region" description="Basic and acidic residues" evidence="1">
    <location>
        <begin position="70"/>
        <end position="80"/>
    </location>
</feature>
<evidence type="ECO:0000313" key="3">
    <source>
        <dbReference type="Proteomes" id="UP000324767"/>
    </source>
</evidence>
<gene>
    <name evidence="2" type="ORF">FRX48_03589</name>
</gene>
<evidence type="ECO:0000313" key="2">
    <source>
        <dbReference type="EMBL" id="KAA6412598.1"/>
    </source>
</evidence>
<accession>A0A5M8PSP9</accession>
<feature type="region of interest" description="Disordered" evidence="1">
    <location>
        <begin position="29"/>
        <end position="108"/>
    </location>
</feature>
<dbReference type="Proteomes" id="UP000324767">
    <property type="component" value="Unassembled WGS sequence"/>
</dbReference>
<dbReference type="OrthoDB" id="5332316at2759"/>
<comment type="caution">
    <text evidence="2">The sequence shown here is derived from an EMBL/GenBank/DDBJ whole genome shotgun (WGS) entry which is preliminary data.</text>
</comment>
<evidence type="ECO:0000256" key="1">
    <source>
        <dbReference type="SAM" id="MobiDB-lite"/>
    </source>
</evidence>